<dbReference type="AlphaFoldDB" id="A0AA88S7G5"/>
<evidence type="ECO:0000313" key="1">
    <source>
        <dbReference type="EMBL" id="KAK2997175.1"/>
    </source>
</evidence>
<keyword evidence="2" id="KW-1185">Reference proteome</keyword>
<evidence type="ECO:0000313" key="2">
    <source>
        <dbReference type="Proteomes" id="UP001188597"/>
    </source>
</evidence>
<protein>
    <submittedName>
        <fullName evidence="1">Uncharacterized protein</fullName>
    </submittedName>
</protein>
<accession>A0AA88S7G5</accession>
<name>A0AA88S7G5_9ASTE</name>
<organism evidence="1 2">
    <name type="scientific">Escallonia herrerae</name>
    <dbReference type="NCBI Taxonomy" id="1293975"/>
    <lineage>
        <taxon>Eukaryota</taxon>
        <taxon>Viridiplantae</taxon>
        <taxon>Streptophyta</taxon>
        <taxon>Embryophyta</taxon>
        <taxon>Tracheophyta</taxon>
        <taxon>Spermatophyta</taxon>
        <taxon>Magnoliopsida</taxon>
        <taxon>eudicotyledons</taxon>
        <taxon>Gunneridae</taxon>
        <taxon>Pentapetalae</taxon>
        <taxon>asterids</taxon>
        <taxon>campanulids</taxon>
        <taxon>Escalloniales</taxon>
        <taxon>Escalloniaceae</taxon>
        <taxon>Escallonia</taxon>
    </lineage>
</organism>
<sequence>MEIREVAYDADDVIDNFIVEVLFRRKGNILKRQLSESESWELFETKAYLRNDAGFGAFISLFNLWSTPVLLLNLKAWTVVCESAPHPPSL</sequence>
<dbReference type="Proteomes" id="UP001188597">
    <property type="component" value="Unassembled WGS sequence"/>
</dbReference>
<gene>
    <name evidence="1" type="ORF">RJ639_026082</name>
</gene>
<proteinExistence type="predicted"/>
<dbReference type="EMBL" id="JAVXUP010004366">
    <property type="protein sequence ID" value="KAK2997175.1"/>
    <property type="molecule type" value="Genomic_DNA"/>
</dbReference>
<reference evidence="1" key="1">
    <citation type="submission" date="2022-12" db="EMBL/GenBank/DDBJ databases">
        <title>Draft genome assemblies for two species of Escallonia (Escalloniales).</title>
        <authorList>
            <person name="Chanderbali A."/>
            <person name="Dervinis C."/>
            <person name="Anghel I."/>
            <person name="Soltis D."/>
            <person name="Soltis P."/>
            <person name="Zapata F."/>
        </authorList>
    </citation>
    <scope>NUCLEOTIDE SEQUENCE</scope>
    <source>
        <strain evidence="1">UCBG64.0493</strain>
        <tissue evidence="1">Leaf</tissue>
    </source>
</reference>
<comment type="caution">
    <text evidence="1">The sequence shown here is derived from an EMBL/GenBank/DDBJ whole genome shotgun (WGS) entry which is preliminary data.</text>
</comment>